<dbReference type="Pfam" id="PF00126">
    <property type="entry name" value="HTH_1"/>
    <property type="match status" value="1"/>
</dbReference>
<dbReference type="Proteomes" id="UP001151234">
    <property type="component" value="Unassembled WGS sequence"/>
</dbReference>
<dbReference type="SUPFAM" id="SSF53850">
    <property type="entry name" value="Periplasmic binding protein-like II"/>
    <property type="match status" value="1"/>
</dbReference>
<keyword evidence="3" id="KW-0238">DNA-binding</keyword>
<comment type="caution">
    <text evidence="6">The sequence shown here is derived from an EMBL/GenBank/DDBJ whole genome shotgun (WGS) entry which is preliminary data.</text>
</comment>
<organism evidence="6 7">
    <name type="scientific">Hoeflea prorocentri</name>
    <dbReference type="NCBI Taxonomy" id="1922333"/>
    <lineage>
        <taxon>Bacteria</taxon>
        <taxon>Pseudomonadati</taxon>
        <taxon>Pseudomonadota</taxon>
        <taxon>Alphaproteobacteria</taxon>
        <taxon>Hyphomicrobiales</taxon>
        <taxon>Rhizobiaceae</taxon>
        <taxon>Hoeflea</taxon>
    </lineage>
</organism>
<keyword evidence="4" id="KW-0804">Transcription</keyword>
<evidence type="ECO:0000256" key="3">
    <source>
        <dbReference type="ARBA" id="ARBA00023125"/>
    </source>
</evidence>
<evidence type="ECO:0000313" key="7">
    <source>
        <dbReference type="Proteomes" id="UP001151234"/>
    </source>
</evidence>
<dbReference type="GO" id="GO:0003677">
    <property type="term" value="F:DNA binding"/>
    <property type="evidence" value="ECO:0007669"/>
    <property type="project" value="UniProtKB-KW"/>
</dbReference>
<dbReference type="Gene3D" id="1.10.10.10">
    <property type="entry name" value="Winged helix-like DNA-binding domain superfamily/Winged helix DNA-binding domain"/>
    <property type="match status" value="1"/>
</dbReference>
<evidence type="ECO:0000256" key="2">
    <source>
        <dbReference type="ARBA" id="ARBA00023015"/>
    </source>
</evidence>
<dbReference type="RefSeq" id="WP_267991066.1">
    <property type="nucleotide sequence ID" value="NZ_JAPJZI010000001.1"/>
</dbReference>
<dbReference type="Pfam" id="PF03466">
    <property type="entry name" value="LysR_substrate"/>
    <property type="match status" value="1"/>
</dbReference>
<keyword evidence="2" id="KW-0805">Transcription regulation</keyword>
<comment type="similarity">
    <text evidence="1">Belongs to the LysR transcriptional regulatory family.</text>
</comment>
<accession>A0A9X3ZIH2</accession>
<sequence>MKLTQLEYLVVVAKEGSFTRAASVLSVAQPAISQQLRALETELETKLFHRTQKGATLTRAGTIMHDHAEHILNRIDVARMDIASQSEQVVGKVSLHINNAMAVRLLPLLIKELDKRYPQIELRATPLPSHQVQLNVENGRADVGVLPDRENLSKVNAKRISKEPLFFLCDPAHPAAQNTPDVISLADAMEYPMVSVPKGQPFRNDLELQISSARLPHEVRFESDELLMIFSHVNSGSVCSILPRCAVLDKIKAGTITARRIVEPGVDQDYLVAWPKSLPLSRASSVVRDVIVQLGEDGLG</sequence>
<evidence type="ECO:0000313" key="6">
    <source>
        <dbReference type="EMBL" id="MDA5399641.1"/>
    </source>
</evidence>
<dbReference type="AlphaFoldDB" id="A0A9X3ZIH2"/>
<dbReference type="InterPro" id="IPR000847">
    <property type="entry name" value="LysR_HTH_N"/>
</dbReference>
<protein>
    <submittedName>
        <fullName evidence="6">LysR family transcriptional regulator</fullName>
    </submittedName>
</protein>
<dbReference type="PANTHER" id="PTHR30419:SF8">
    <property type="entry name" value="NITROGEN ASSIMILATION TRANSCRIPTIONAL ACTIVATOR-RELATED"/>
    <property type="match status" value="1"/>
</dbReference>
<evidence type="ECO:0000256" key="4">
    <source>
        <dbReference type="ARBA" id="ARBA00023163"/>
    </source>
</evidence>
<feature type="domain" description="HTH lysR-type" evidence="5">
    <location>
        <begin position="1"/>
        <end position="58"/>
    </location>
</feature>
<dbReference type="InterPro" id="IPR036390">
    <property type="entry name" value="WH_DNA-bd_sf"/>
</dbReference>
<keyword evidence="7" id="KW-1185">Reference proteome</keyword>
<dbReference type="PROSITE" id="PS50931">
    <property type="entry name" value="HTH_LYSR"/>
    <property type="match status" value="1"/>
</dbReference>
<dbReference type="PRINTS" id="PR00039">
    <property type="entry name" value="HTHLYSR"/>
</dbReference>
<dbReference type="SUPFAM" id="SSF46785">
    <property type="entry name" value="Winged helix' DNA-binding domain"/>
    <property type="match status" value="1"/>
</dbReference>
<dbReference type="InterPro" id="IPR005119">
    <property type="entry name" value="LysR_subst-bd"/>
</dbReference>
<dbReference type="Gene3D" id="3.40.190.10">
    <property type="entry name" value="Periplasmic binding protein-like II"/>
    <property type="match status" value="2"/>
</dbReference>
<dbReference type="GO" id="GO:0003700">
    <property type="term" value="F:DNA-binding transcription factor activity"/>
    <property type="evidence" value="ECO:0007669"/>
    <property type="project" value="InterPro"/>
</dbReference>
<gene>
    <name evidence="6" type="ORF">OQ273_13740</name>
</gene>
<dbReference type="EMBL" id="JAPJZI010000001">
    <property type="protein sequence ID" value="MDA5399641.1"/>
    <property type="molecule type" value="Genomic_DNA"/>
</dbReference>
<dbReference type="CDD" id="cd05466">
    <property type="entry name" value="PBP2_LTTR_substrate"/>
    <property type="match status" value="1"/>
</dbReference>
<reference evidence="6" key="1">
    <citation type="submission" date="2022-11" db="EMBL/GenBank/DDBJ databases">
        <title>Draft genome sequence of Hoeflea poritis E7-10 and Hoeflea prorocentri PM5-8, separated from scleractinian coral Porites lutea and marine dinoflagellate.</title>
        <authorList>
            <person name="Zhang G."/>
            <person name="Wei Q."/>
            <person name="Cai L."/>
        </authorList>
    </citation>
    <scope>NUCLEOTIDE SEQUENCE</scope>
    <source>
        <strain evidence="6">PM5-8</strain>
    </source>
</reference>
<name>A0A9X3ZIH2_9HYPH</name>
<dbReference type="GO" id="GO:0005829">
    <property type="term" value="C:cytosol"/>
    <property type="evidence" value="ECO:0007669"/>
    <property type="project" value="TreeGrafter"/>
</dbReference>
<proteinExistence type="inferred from homology"/>
<evidence type="ECO:0000259" key="5">
    <source>
        <dbReference type="PROSITE" id="PS50931"/>
    </source>
</evidence>
<dbReference type="FunFam" id="1.10.10.10:FF:000001">
    <property type="entry name" value="LysR family transcriptional regulator"/>
    <property type="match status" value="1"/>
</dbReference>
<dbReference type="PANTHER" id="PTHR30419">
    <property type="entry name" value="HTH-TYPE TRANSCRIPTIONAL REGULATOR YBHD"/>
    <property type="match status" value="1"/>
</dbReference>
<evidence type="ECO:0000256" key="1">
    <source>
        <dbReference type="ARBA" id="ARBA00009437"/>
    </source>
</evidence>
<dbReference type="InterPro" id="IPR050950">
    <property type="entry name" value="HTH-type_LysR_regulators"/>
</dbReference>
<dbReference type="InterPro" id="IPR036388">
    <property type="entry name" value="WH-like_DNA-bd_sf"/>
</dbReference>